<dbReference type="AlphaFoldDB" id="A0A9P0P6S9"/>
<organism evidence="1 2">
    <name type="scientific">Acanthoscelides obtectus</name>
    <name type="common">Bean weevil</name>
    <name type="synonym">Bruchus obtectus</name>
    <dbReference type="NCBI Taxonomy" id="200917"/>
    <lineage>
        <taxon>Eukaryota</taxon>
        <taxon>Metazoa</taxon>
        <taxon>Ecdysozoa</taxon>
        <taxon>Arthropoda</taxon>
        <taxon>Hexapoda</taxon>
        <taxon>Insecta</taxon>
        <taxon>Pterygota</taxon>
        <taxon>Neoptera</taxon>
        <taxon>Endopterygota</taxon>
        <taxon>Coleoptera</taxon>
        <taxon>Polyphaga</taxon>
        <taxon>Cucujiformia</taxon>
        <taxon>Chrysomeloidea</taxon>
        <taxon>Chrysomelidae</taxon>
        <taxon>Bruchinae</taxon>
        <taxon>Bruchini</taxon>
        <taxon>Acanthoscelides</taxon>
    </lineage>
</organism>
<evidence type="ECO:0000313" key="1">
    <source>
        <dbReference type="EMBL" id="CAH1973302.1"/>
    </source>
</evidence>
<dbReference type="EMBL" id="CAKOFQ010006807">
    <property type="protein sequence ID" value="CAH1973302.1"/>
    <property type="molecule type" value="Genomic_DNA"/>
</dbReference>
<keyword evidence="2" id="KW-1185">Reference proteome</keyword>
<protein>
    <submittedName>
        <fullName evidence="1">Uncharacterized protein</fullName>
    </submittedName>
</protein>
<accession>A0A9P0P6S9</accession>
<dbReference type="Proteomes" id="UP001152888">
    <property type="component" value="Unassembled WGS sequence"/>
</dbReference>
<comment type="caution">
    <text evidence="1">The sequence shown here is derived from an EMBL/GenBank/DDBJ whole genome shotgun (WGS) entry which is preliminary data.</text>
</comment>
<name>A0A9P0P6S9_ACAOB</name>
<gene>
    <name evidence="1" type="ORF">ACAOBT_LOCUS10473</name>
</gene>
<proteinExistence type="predicted"/>
<evidence type="ECO:0000313" key="2">
    <source>
        <dbReference type="Proteomes" id="UP001152888"/>
    </source>
</evidence>
<sequence>MRPQHAVQNRINVALVQNSDYTVLRCSLRTYLPTVNVANDLLRLFVIGEPLGCGPPFHVCKQHGRSFKFTDFLLKKTF</sequence>
<reference evidence="1" key="1">
    <citation type="submission" date="2022-03" db="EMBL/GenBank/DDBJ databases">
        <authorList>
            <person name="Sayadi A."/>
        </authorList>
    </citation>
    <scope>NUCLEOTIDE SEQUENCE</scope>
</reference>